<dbReference type="PANTHER" id="PTHR33112">
    <property type="entry name" value="DOMAIN PROTEIN, PUTATIVE-RELATED"/>
    <property type="match status" value="1"/>
</dbReference>
<feature type="domain" description="Protein kinase" evidence="1">
    <location>
        <begin position="188"/>
        <end position="491"/>
    </location>
</feature>
<sequence>MATDSTTITTGSTTITEYPVATSNTSIAISDNESDESESDEETDPALQLRPLIMDKLVKSAFEKTPLRFVPEGNIQDIITEEKIKISLKIGTPCSRRDGEMIEFIKTRAKKVFAIVVYMKPSDSMAVMKSLKKKGIDDDSLPITNQQDLGKRDWVLEFFEKQWQFEAPVFSTTEYNHDLEESHILPFISKKVDSKRGSFGVVSQYVVHRNHLNPQALPEDTSFAVKEIQAKDDAEEVAQHWEQEVRALRTMNQLNQDHIVHFITAFRRRKEQGEEEYYLMFEWADGGNLCSLWKRIPFPIMTARLVKDVVKQILGLAKALEAAHNLNKTGASYRHGDLKPENILVFNNGGSVGTFKIGDWGEARQHDQATVMRPSKTAAKYGTRRYEAPEVETGIKSQYLGHTTKRRSRLYDIWAMGCITLELIIWLLYGEESVTQFHNELGNDSFYEIRVVNGKKIASVHSAVTRWMDVMADDPKCQVGTTALGDLLELVRTGLLVVRLRARLGTTISDVPAKPRQDSASHIPIMQGSGIMTSEKSTVEANVVDFDENPAPGLPLFSLTPASAEAAPTRTPLQPEPEPAGESRFLADEFRERLEHIDAEDEDETYWCIDGSRHSVPESLSASYSASQLIASSYGTRDGDLSTYTETSDSANHGLSAPYQKRVKLDENDWKYSSGNSVALDLLPALATVNAHDQSHHEVATVLCRNCAIFQEQVLSPGFSISYDNQALRASALAQTCDLCPLLLNTAIRHGEAASPIIKFDRTGPFLTIKSSGYPVLSVVRDPRQQLPPSTDVQVGFVSLPDAGSAVHLRVVKNWLDYCDQNHPCAPSLQSRTNVKSRLPTRLLDVGVDGDSMIRLRVTSAEETGEWVALSHRWGSRHFSTTTETLQAHLDGMDLNSLPNTFKDAVAVTRALGRRYLWIDSLCVIQGPGGDFVKEAKRMEEVYSGAYCVIAASCAEDHHSGFLKRRNSRDYVGLRRGGKEQAPFYICQNIDDFKKHVLDGELHARGWVLQEHALARRTLFFTEHQTYFECGEGVRCETSTTLSNKLAAFLGDPDFPHILSSASQGERILRCQELYRKYSRLGLSKAYDRPTAIDGLQQRLLRTMYVKGGFGVFDEGVTRGLLRRSLLWRRGVDTRSLTRICFPTESVLPTVPSWSWMAYTGGIDYLQPDFGNYEWEDLQSPWSTNSPNSISSTDVSIANMALVAAAREFDSGAAVLSEGELIFDTPHGSSIPKPLCVVLGKAKGSPSPETRRHYILIVAVAGQKGRAGETIYERVGAGYLPGKCISPTVIDVRIH</sequence>
<organism evidence="2 3">
    <name type="scientific">Cochliobolus sativus (strain ND90Pr / ATCC 201652)</name>
    <name type="common">Common root rot and spot blotch fungus</name>
    <name type="synonym">Bipolaris sorokiniana</name>
    <dbReference type="NCBI Taxonomy" id="665912"/>
    <lineage>
        <taxon>Eukaryota</taxon>
        <taxon>Fungi</taxon>
        <taxon>Dikarya</taxon>
        <taxon>Ascomycota</taxon>
        <taxon>Pezizomycotina</taxon>
        <taxon>Dothideomycetes</taxon>
        <taxon>Pleosporomycetidae</taxon>
        <taxon>Pleosporales</taxon>
        <taxon>Pleosporineae</taxon>
        <taxon>Pleosporaceae</taxon>
        <taxon>Bipolaris</taxon>
    </lineage>
</organism>
<dbReference type="InterPro" id="IPR011009">
    <property type="entry name" value="Kinase-like_dom_sf"/>
</dbReference>
<reference evidence="2 3" key="1">
    <citation type="journal article" date="2012" name="PLoS Pathog.">
        <title>Diverse lifestyles and strategies of plant pathogenesis encoded in the genomes of eighteen Dothideomycetes fungi.</title>
        <authorList>
            <person name="Ohm R.A."/>
            <person name="Feau N."/>
            <person name="Henrissat B."/>
            <person name="Schoch C.L."/>
            <person name="Horwitz B.A."/>
            <person name="Barry K.W."/>
            <person name="Condon B.J."/>
            <person name="Copeland A.C."/>
            <person name="Dhillon B."/>
            <person name="Glaser F."/>
            <person name="Hesse C.N."/>
            <person name="Kosti I."/>
            <person name="LaButti K."/>
            <person name="Lindquist E.A."/>
            <person name="Lucas S."/>
            <person name="Salamov A.A."/>
            <person name="Bradshaw R.E."/>
            <person name="Ciuffetti L."/>
            <person name="Hamelin R.C."/>
            <person name="Kema G.H.J."/>
            <person name="Lawrence C."/>
            <person name="Scott J.A."/>
            <person name="Spatafora J.W."/>
            <person name="Turgeon B.G."/>
            <person name="de Wit P.J.G.M."/>
            <person name="Zhong S."/>
            <person name="Goodwin S.B."/>
            <person name="Grigoriev I.V."/>
        </authorList>
    </citation>
    <scope>NUCLEOTIDE SEQUENCE [LARGE SCALE GENOMIC DNA]</scope>
    <source>
        <strain evidence="3">ND90Pr / ATCC 201652</strain>
    </source>
</reference>
<dbReference type="SMART" id="SM00220">
    <property type="entry name" value="S_TKc"/>
    <property type="match status" value="1"/>
</dbReference>
<dbReference type="KEGG" id="bsc:COCSADRAFT_135990"/>
<dbReference type="Gene3D" id="1.10.510.10">
    <property type="entry name" value="Transferase(Phosphotransferase) domain 1"/>
    <property type="match status" value="1"/>
</dbReference>
<name>M2SY25_COCSN</name>
<protein>
    <recommendedName>
        <fullName evidence="1">Protein kinase domain-containing protein</fullName>
    </recommendedName>
</protein>
<dbReference type="Gene3D" id="3.30.200.20">
    <property type="entry name" value="Phosphorylase Kinase, domain 1"/>
    <property type="match status" value="1"/>
</dbReference>
<dbReference type="eggNOG" id="KOG0593">
    <property type="taxonomic scope" value="Eukaryota"/>
</dbReference>
<dbReference type="SUPFAM" id="SSF56112">
    <property type="entry name" value="Protein kinase-like (PK-like)"/>
    <property type="match status" value="1"/>
</dbReference>
<dbReference type="PANTHER" id="PTHR33112:SF10">
    <property type="entry name" value="TOL"/>
    <property type="match status" value="1"/>
</dbReference>
<dbReference type="Pfam" id="PF06985">
    <property type="entry name" value="HET"/>
    <property type="match status" value="1"/>
</dbReference>
<dbReference type="InterPro" id="IPR010730">
    <property type="entry name" value="HET"/>
</dbReference>
<dbReference type="GO" id="GO:0004672">
    <property type="term" value="F:protein kinase activity"/>
    <property type="evidence" value="ECO:0007669"/>
    <property type="project" value="InterPro"/>
</dbReference>
<dbReference type="PROSITE" id="PS00108">
    <property type="entry name" value="PROTEIN_KINASE_ST"/>
    <property type="match status" value="1"/>
</dbReference>
<evidence type="ECO:0000313" key="3">
    <source>
        <dbReference type="Proteomes" id="UP000016934"/>
    </source>
</evidence>
<dbReference type="GO" id="GO:0005524">
    <property type="term" value="F:ATP binding"/>
    <property type="evidence" value="ECO:0007669"/>
    <property type="project" value="InterPro"/>
</dbReference>
<dbReference type="Pfam" id="PF00069">
    <property type="entry name" value="Pkinase"/>
    <property type="match status" value="1"/>
</dbReference>
<keyword evidence="3" id="KW-1185">Reference proteome</keyword>
<dbReference type="PROSITE" id="PS50011">
    <property type="entry name" value="PROTEIN_KINASE_DOM"/>
    <property type="match status" value="1"/>
</dbReference>
<dbReference type="InterPro" id="IPR000719">
    <property type="entry name" value="Prot_kinase_dom"/>
</dbReference>
<dbReference type="RefSeq" id="XP_007696936.1">
    <property type="nucleotide sequence ID" value="XM_007698746.1"/>
</dbReference>
<evidence type="ECO:0000313" key="2">
    <source>
        <dbReference type="EMBL" id="EMD67225.1"/>
    </source>
</evidence>
<dbReference type="Proteomes" id="UP000016934">
    <property type="component" value="Unassembled WGS sequence"/>
</dbReference>
<gene>
    <name evidence="2" type="ORF">COCSADRAFT_135990</name>
</gene>
<dbReference type="HOGENOM" id="CLU_002639_7_0_1"/>
<evidence type="ECO:0000259" key="1">
    <source>
        <dbReference type="PROSITE" id="PS50011"/>
    </source>
</evidence>
<dbReference type="OMA" id="YDIWAMG"/>
<dbReference type="OrthoDB" id="4062651at2759"/>
<reference evidence="3" key="2">
    <citation type="journal article" date="2013" name="PLoS Genet.">
        <title>Comparative genome structure, secondary metabolite, and effector coding capacity across Cochliobolus pathogens.</title>
        <authorList>
            <person name="Condon B.J."/>
            <person name="Leng Y."/>
            <person name="Wu D."/>
            <person name="Bushley K.E."/>
            <person name="Ohm R.A."/>
            <person name="Otillar R."/>
            <person name="Martin J."/>
            <person name="Schackwitz W."/>
            <person name="Grimwood J."/>
            <person name="MohdZainudin N."/>
            <person name="Xue C."/>
            <person name="Wang R."/>
            <person name="Manning V.A."/>
            <person name="Dhillon B."/>
            <person name="Tu Z.J."/>
            <person name="Steffenson B.J."/>
            <person name="Salamov A."/>
            <person name="Sun H."/>
            <person name="Lowry S."/>
            <person name="LaButti K."/>
            <person name="Han J."/>
            <person name="Copeland A."/>
            <person name="Lindquist E."/>
            <person name="Barry K."/>
            <person name="Schmutz J."/>
            <person name="Baker S.E."/>
            <person name="Ciuffetti L.M."/>
            <person name="Grigoriev I.V."/>
            <person name="Zhong S."/>
            <person name="Turgeon B.G."/>
        </authorList>
    </citation>
    <scope>NUCLEOTIDE SEQUENCE [LARGE SCALE GENOMIC DNA]</scope>
    <source>
        <strain evidence="3">ND90Pr / ATCC 201652</strain>
    </source>
</reference>
<accession>M2SY25</accession>
<dbReference type="EMBL" id="KB445639">
    <property type="protein sequence ID" value="EMD67225.1"/>
    <property type="molecule type" value="Genomic_DNA"/>
</dbReference>
<dbReference type="GeneID" id="19130992"/>
<dbReference type="InterPro" id="IPR008271">
    <property type="entry name" value="Ser/Thr_kinase_AS"/>
</dbReference>
<proteinExistence type="predicted"/>